<dbReference type="PANTHER" id="PTHR14917">
    <property type="entry name" value="SPERMATOGENESIS-ASSOCIATED PROTEIN 7"/>
    <property type="match status" value="1"/>
</dbReference>
<protein>
    <submittedName>
        <fullName evidence="1">Spermatogenesis-associated protein 7-like</fullName>
    </submittedName>
</protein>
<dbReference type="Proteomes" id="UP001369086">
    <property type="component" value="Unassembled WGS sequence"/>
</dbReference>
<proteinExistence type="predicted"/>
<dbReference type="InterPro" id="IPR029357">
    <property type="entry name" value="SPATA7"/>
</dbReference>
<dbReference type="PANTHER" id="PTHR14917:SF3">
    <property type="entry name" value="SPERMATOGENESIS ASSOCIATED 7"/>
    <property type="match status" value="1"/>
</dbReference>
<keyword evidence="2" id="KW-1185">Reference proteome</keyword>
<sequence length="480" mass="54673">MKEFPECELNIKMLASQKDPQSAMIPKYSMMGPFKGHMSSKSSPFCSGSSCKLSTQYLIQDHMMAHYRKLLSTKAAVDTSIPKTLLTSIKYNDQQKRERLKVAIMKYQKEFQHVMLSTNHRSPSPEAYRSYSPGETGFMYKNQTSRSNSYPALASQKAVPPVAQRTQLSTPLRFRSLSPIPSPVSIARETMQDIALHASSGRRSRTPTRSFMPHSNSVKYIAGKSIKKSLTPHNKTYSGDVLDKHPKSFTRINQPFTPRTLKKASKSFLSKYRYYAPPKKVTSKSANRPADVPQLQFKRYQSSRSLHDDQEYEEILWGFRSYRSAPPKRELIAREEELRYLQFLEGVTSDILLRGCYSNKILEGIFQKHIDRRRYDLSEVKMRNILEDLKIHLNSTSCQLDFSISYTGEHRCGVPLADSKVFAADTFKSADLNRTFDQSELHQAGSLSYRNSLGTALKINEIEQLRATLAKTLSAAKDAN</sequence>
<dbReference type="EMBL" id="JAHFZB010000005">
    <property type="protein sequence ID" value="KAK6489659.1"/>
    <property type="molecule type" value="Genomic_DNA"/>
</dbReference>
<dbReference type="Pfam" id="PF15244">
    <property type="entry name" value="HSD3"/>
    <property type="match status" value="2"/>
</dbReference>
<name>A0ABR0ZY90_HUSHU</name>
<organism evidence="1 2">
    <name type="scientific">Huso huso</name>
    <name type="common">Beluga</name>
    <name type="synonym">Acipenser huso</name>
    <dbReference type="NCBI Taxonomy" id="61971"/>
    <lineage>
        <taxon>Eukaryota</taxon>
        <taxon>Metazoa</taxon>
        <taxon>Chordata</taxon>
        <taxon>Craniata</taxon>
        <taxon>Vertebrata</taxon>
        <taxon>Euteleostomi</taxon>
        <taxon>Actinopterygii</taxon>
        <taxon>Chondrostei</taxon>
        <taxon>Acipenseriformes</taxon>
        <taxon>Acipenseridae</taxon>
        <taxon>Huso</taxon>
    </lineage>
</organism>
<accession>A0ABR0ZY90</accession>
<evidence type="ECO:0000313" key="1">
    <source>
        <dbReference type="EMBL" id="KAK6489659.1"/>
    </source>
</evidence>
<gene>
    <name evidence="1" type="ORF">HHUSO_G6530</name>
</gene>
<comment type="caution">
    <text evidence="1">The sequence shown here is derived from an EMBL/GenBank/DDBJ whole genome shotgun (WGS) entry which is preliminary data.</text>
</comment>
<reference evidence="1 2" key="1">
    <citation type="submission" date="2021-05" db="EMBL/GenBank/DDBJ databases">
        <authorList>
            <person name="Zahm M."/>
            <person name="Klopp C."/>
            <person name="Cabau C."/>
            <person name="Kuhl H."/>
            <person name="Suciu R."/>
            <person name="Ciorpac M."/>
            <person name="Holostenco D."/>
            <person name="Gessner J."/>
            <person name="Wuertz S."/>
            <person name="Hohne C."/>
            <person name="Stock M."/>
            <person name="Gislard M."/>
            <person name="Lluch J."/>
            <person name="Milhes M."/>
            <person name="Lampietro C."/>
            <person name="Lopez Roques C."/>
            <person name="Donnadieu C."/>
            <person name="Du K."/>
            <person name="Schartl M."/>
            <person name="Guiguen Y."/>
        </authorList>
    </citation>
    <scope>NUCLEOTIDE SEQUENCE [LARGE SCALE GENOMIC DNA]</scope>
    <source>
        <strain evidence="1">Hh-F2</strain>
        <tissue evidence="1">Blood</tissue>
    </source>
</reference>
<evidence type="ECO:0000313" key="2">
    <source>
        <dbReference type="Proteomes" id="UP001369086"/>
    </source>
</evidence>